<evidence type="ECO:0000256" key="3">
    <source>
        <dbReference type="ARBA" id="ARBA00023004"/>
    </source>
</evidence>
<protein>
    <submittedName>
        <fullName evidence="7">Thiol oxidoreductase-like protein</fullName>
    </submittedName>
</protein>
<evidence type="ECO:0000256" key="4">
    <source>
        <dbReference type="PROSITE-ProRule" id="PRU00433"/>
    </source>
</evidence>
<reference evidence="7 8" key="1">
    <citation type="submission" date="2020-02" db="EMBL/GenBank/DDBJ databases">
        <title>Genomic and physiological characterization of two novel Nitrospinaceae genera.</title>
        <authorList>
            <person name="Mueller A.J."/>
            <person name="Jung M.-Y."/>
            <person name="Strachan C.R."/>
            <person name="Herbold C.W."/>
            <person name="Kirkegaard R.H."/>
            <person name="Daims H."/>
        </authorList>
    </citation>
    <scope>NUCLEOTIDE SEQUENCE [LARGE SCALE GENOMIC DNA]</scope>
    <source>
        <strain evidence="7">EB</strain>
    </source>
</reference>
<dbReference type="Proteomes" id="UP000594688">
    <property type="component" value="Chromosome"/>
</dbReference>
<gene>
    <name evidence="7" type="ORF">G3M70_10485</name>
</gene>
<organism evidence="7 8">
    <name type="scientific">Candidatus Nitronauta litoralis</name>
    <dbReference type="NCBI Taxonomy" id="2705533"/>
    <lineage>
        <taxon>Bacteria</taxon>
        <taxon>Pseudomonadati</taxon>
        <taxon>Nitrospinota/Tectimicrobiota group</taxon>
        <taxon>Nitrospinota</taxon>
        <taxon>Nitrospinia</taxon>
        <taxon>Nitrospinales</taxon>
        <taxon>Nitrospinaceae</taxon>
        <taxon>Candidatus Nitronauta</taxon>
    </lineage>
</organism>
<dbReference type="PROSITE" id="PS51007">
    <property type="entry name" value="CYTC"/>
    <property type="match status" value="1"/>
</dbReference>
<dbReference type="GO" id="GO:0009055">
    <property type="term" value="F:electron transfer activity"/>
    <property type="evidence" value="ECO:0007669"/>
    <property type="project" value="InterPro"/>
</dbReference>
<evidence type="ECO:0000313" key="8">
    <source>
        <dbReference type="Proteomes" id="UP000594688"/>
    </source>
</evidence>
<feature type="signal peptide" evidence="5">
    <location>
        <begin position="1"/>
        <end position="27"/>
    </location>
</feature>
<keyword evidence="2 4" id="KW-0479">Metal-binding</keyword>
<accession>A0A7T0BZN2</accession>
<dbReference type="InterPro" id="IPR010538">
    <property type="entry name" value="DHOR"/>
</dbReference>
<dbReference type="PROSITE" id="PS51257">
    <property type="entry name" value="PROKAR_LIPOPROTEIN"/>
    <property type="match status" value="1"/>
</dbReference>
<sequence length="528" mass="57165">MLNSRPLVFVLAVLLSCQAGFETEAFAQLTDITQTPNTAGRGIALSLEQQISVGSGNITTPDSSHYQIKRDPARAIRRGRQLFQRKFTRAQGQGPRTSTDGIGDIETIGALGAGLSDSCAACHGLPRGSAGFGGDVVTRPDGRNAPHLFGLGLKEQLADEITRDLRALREQALIDAAASGTPEQIRLKSKGIHYGKLTANPDGTVDTSQVKGINPDLRVRPFFAEGGTVSIREFVVGALSAEMGLQSADPCLKAASAGGMCVTPSGMVLDGALDAIEAPPIADSSVDGDLDGVTHEVDPAVVDYLEFYLLNYFKPGTGETDFDTQAGFELIKKIGCTRCHQQNLKVESDRRVADVETRFNPKKGQWNRLFAKAETRFYKEDDGQPLPLILPDGDAFRVNKIFTDFKRHDLGPNFHELNYDGTIQKEFMTAPLWGVGSTAPYGHDGRSISLKEVILRHGGEAEKSQKNFRHLPRHQQDQILKALRSLILFPPDNTASNLNEGDPTTPGFPQFGQGKIDLSVLFSTPGPE</sequence>
<proteinExistence type="predicted"/>
<dbReference type="AlphaFoldDB" id="A0A7T0BZN2"/>
<evidence type="ECO:0000259" key="6">
    <source>
        <dbReference type="PROSITE" id="PS51007"/>
    </source>
</evidence>
<feature type="chain" id="PRO_5033052438" evidence="5">
    <location>
        <begin position="28"/>
        <end position="528"/>
    </location>
</feature>
<keyword evidence="1 4" id="KW-0349">Heme</keyword>
<dbReference type="PANTHER" id="PTHR30600:SF4">
    <property type="entry name" value="CYTOCHROME C DOMAIN-CONTAINING PROTEIN"/>
    <property type="match status" value="1"/>
</dbReference>
<dbReference type="Pfam" id="PF06537">
    <property type="entry name" value="DHOR"/>
    <property type="match status" value="1"/>
</dbReference>
<evidence type="ECO:0000313" key="7">
    <source>
        <dbReference type="EMBL" id="QPJ63786.1"/>
    </source>
</evidence>
<dbReference type="InterPro" id="IPR036909">
    <property type="entry name" value="Cyt_c-like_dom_sf"/>
</dbReference>
<dbReference type="GO" id="GO:0020037">
    <property type="term" value="F:heme binding"/>
    <property type="evidence" value="ECO:0007669"/>
    <property type="project" value="InterPro"/>
</dbReference>
<name>A0A7T0BZN2_9BACT</name>
<dbReference type="InterPro" id="IPR051395">
    <property type="entry name" value="Cytochrome_c_Peroxidase/MauG"/>
</dbReference>
<dbReference type="SUPFAM" id="SSF46626">
    <property type="entry name" value="Cytochrome c"/>
    <property type="match status" value="1"/>
</dbReference>
<dbReference type="GO" id="GO:0046872">
    <property type="term" value="F:metal ion binding"/>
    <property type="evidence" value="ECO:0007669"/>
    <property type="project" value="UniProtKB-KW"/>
</dbReference>
<evidence type="ECO:0000256" key="2">
    <source>
        <dbReference type="ARBA" id="ARBA00022723"/>
    </source>
</evidence>
<dbReference type="GO" id="GO:0004130">
    <property type="term" value="F:cytochrome-c peroxidase activity"/>
    <property type="evidence" value="ECO:0007669"/>
    <property type="project" value="TreeGrafter"/>
</dbReference>
<keyword evidence="3 4" id="KW-0408">Iron</keyword>
<dbReference type="KEGG" id="nli:G3M70_10485"/>
<dbReference type="PANTHER" id="PTHR30600">
    <property type="entry name" value="CYTOCHROME C PEROXIDASE-RELATED"/>
    <property type="match status" value="1"/>
</dbReference>
<dbReference type="EMBL" id="CP048685">
    <property type="protein sequence ID" value="QPJ63786.1"/>
    <property type="molecule type" value="Genomic_DNA"/>
</dbReference>
<dbReference type="Gene3D" id="1.10.760.10">
    <property type="entry name" value="Cytochrome c-like domain"/>
    <property type="match status" value="1"/>
</dbReference>
<feature type="domain" description="Cytochrome c" evidence="6">
    <location>
        <begin position="74"/>
        <end position="221"/>
    </location>
</feature>
<evidence type="ECO:0000256" key="5">
    <source>
        <dbReference type="SAM" id="SignalP"/>
    </source>
</evidence>
<evidence type="ECO:0000256" key="1">
    <source>
        <dbReference type="ARBA" id="ARBA00022617"/>
    </source>
</evidence>
<dbReference type="InterPro" id="IPR009056">
    <property type="entry name" value="Cyt_c-like_dom"/>
</dbReference>
<keyword evidence="5" id="KW-0732">Signal</keyword>